<dbReference type="Pfam" id="PF21857">
    <property type="entry name" value="DUF6913"/>
    <property type="match status" value="1"/>
</dbReference>
<proteinExistence type="predicted"/>
<organism evidence="2 3">
    <name type="scientific">Candidatus Pullibacteroides excrementavium</name>
    <dbReference type="NCBI Taxonomy" id="2840905"/>
    <lineage>
        <taxon>Bacteria</taxon>
        <taxon>Pseudomonadati</taxon>
        <taxon>Bacteroidota</taxon>
        <taxon>Bacteroidia</taxon>
        <taxon>Bacteroidales</taxon>
        <taxon>Candidatus Pullibacteroides</taxon>
    </lineage>
</organism>
<name>A0A9D9GZ62_9BACT</name>
<dbReference type="EMBL" id="JADIMZ010000059">
    <property type="protein sequence ID" value="MBO8432440.1"/>
    <property type="molecule type" value="Genomic_DNA"/>
</dbReference>
<sequence>MFGKLKERRWRKRLGRALKKQSGSRAIEPWAHIRKIAVYCHEEAGMDKAKILASARKIAQGKELSLLVYSDSKDLAAVADSWGGLWKSCCVIGRKDLRFSYFPKLKKPEVAAFFQASYDLLLDLSPQSRYMDIAILALIQSGFKVGKSSEWGKDVNDLSLALNDTKNPLDEILRLLDAYLPFIGLAKDRPQREIEVDNEKKNGKGAVSGKPGNPIPSK</sequence>
<evidence type="ECO:0000313" key="2">
    <source>
        <dbReference type="EMBL" id="MBO8432440.1"/>
    </source>
</evidence>
<comment type="caution">
    <text evidence="2">The sequence shown here is derived from an EMBL/GenBank/DDBJ whole genome shotgun (WGS) entry which is preliminary data.</text>
</comment>
<protein>
    <submittedName>
        <fullName evidence="2">Uncharacterized protein</fullName>
    </submittedName>
</protein>
<feature type="compositionally biased region" description="Basic and acidic residues" evidence="1">
    <location>
        <begin position="193"/>
        <end position="202"/>
    </location>
</feature>
<reference evidence="2" key="2">
    <citation type="journal article" date="2021" name="PeerJ">
        <title>Extensive microbial diversity within the chicken gut microbiome revealed by metagenomics and culture.</title>
        <authorList>
            <person name="Gilroy R."/>
            <person name="Ravi A."/>
            <person name="Getino M."/>
            <person name="Pursley I."/>
            <person name="Horton D.L."/>
            <person name="Alikhan N.F."/>
            <person name="Baker D."/>
            <person name="Gharbi K."/>
            <person name="Hall N."/>
            <person name="Watson M."/>
            <person name="Adriaenssens E.M."/>
            <person name="Foster-Nyarko E."/>
            <person name="Jarju S."/>
            <person name="Secka A."/>
            <person name="Antonio M."/>
            <person name="Oren A."/>
            <person name="Chaudhuri R.R."/>
            <person name="La Ragione R."/>
            <person name="Hildebrand F."/>
            <person name="Pallen M.J."/>
        </authorList>
    </citation>
    <scope>NUCLEOTIDE SEQUENCE</scope>
    <source>
        <strain evidence="2">2889</strain>
    </source>
</reference>
<evidence type="ECO:0000313" key="3">
    <source>
        <dbReference type="Proteomes" id="UP000823612"/>
    </source>
</evidence>
<dbReference type="AlphaFoldDB" id="A0A9D9GZ62"/>
<reference evidence="2" key="1">
    <citation type="submission" date="2020-10" db="EMBL/GenBank/DDBJ databases">
        <authorList>
            <person name="Gilroy R."/>
        </authorList>
    </citation>
    <scope>NUCLEOTIDE SEQUENCE</scope>
    <source>
        <strain evidence="2">2889</strain>
    </source>
</reference>
<dbReference type="Proteomes" id="UP000823612">
    <property type="component" value="Unassembled WGS sequence"/>
</dbReference>
<accession>A0A9D9GZ62</accession>
<dbReference type="InterPro" id="IPR054207">
    <property type="entry name" value="DUF6913"/>
</dbReference>
<evidence type="ECO:0000256" key="1">
    <source>
        <dbReference type="SAM" id="MobiDB-lite"/>
    </source>
</evidence>
<gene>
    <name evidence="2" type="ORF">IAB08_03990</name>
</gene>
<feature type="region of interest" description="Disordered" evidence="1">
    <location>
        <begin position="193"/>
        <end position="218"/>
    </location>
</feature>